<evidence type="ECO:0000256" key="3">
    <source>
        <dbReference type="ARBA" id="ARBA00022448"/>
    </source>
</evidence>
<organism evidence="10 11">
    <name type="scientific">Algoriphagus boseongensis</name>
    <dbReference type="NCBI Taxonomy" id="1442587"/>
    <lineage>
        <taxon>Bacteria</taxon>
        <taxon>Pseudomonadati</taxon>
        <taxon>Bacteroidota</taxon>
        <taxon>Cytophagia</taxon>
        <taxon>Cytophagales</taxon>
        <taxon>Cyclobacteriaceae</taxon>
        <taxon>Algoriphagus</taxon>
    </lineage>
</organism>
<dbReference type="InterPro" id="IPR003423">
    <property type="entry name" value="OMP_efflux"/>
</dbReference>
<keyword evidence="5 9" id="KW-0812">Transmembrane</keyword>
<dbReference type="PANTHER" id="PTHR30026:SF20">
    <property type="entry name" value="OUTER MEMBRANE PROTEIN TOLC"/>
    <property type="match status" value="1"/>
</dbReference>
<keyword evidence="4" id="KW-1134">Transmembrane beta strand</keyword>
<comment type="subcellular location">
    <subcellularLocation>
        <location evidence="1">Cell outer membrane</location>
    </subcellularLocation>
</comment>
<dbReference type="GO" id="GO:0015288">
    <property type="term" value="F:porin activity"/>
    <property type="evidence" value="ECO:0007669"/>
    <property type="project" value="TreeGrafter"/>
</dbReference>
<evidence type="ECO:0000256" key="2">
    <source>
        <dbReference type="ARBA" id="ARBA00007613"/>
    </source>
</evidence>
<keyword evidence="7" id="KW-0998">Cell outer membrane</keyword>
<proteinExistence type="inferred from homology"/>
<dbReference type="EMBL" id="SNYF01000005">
    <property type="protein sequence ID" value="TDQ19140.1"/>
    <property type="molecule type" value="Genomic_DNA"/>
</dbReference>
<dbReference type="SUPFAM" id="SSF56954">
    <property type="entry name" value="Outer membrane efflux proteins (OEP)"/>
    <property type="match status" value="1"/>
</dbReference>
<evidence type="ECO:0000313" key="10">
    <source>
        <dbReference type="EMBL" id="TDQ19140.1"/>
    </source>
</evidence>
<dbReference type="PANTHER" id="PTHR30026">
    <property type="entry name" value="OUTER MEMBRANE PROTEIN TOLC"/>
    <property type="match status" value="1"/>
</dbReference>
<evidence type="ECO:0000256" key="9">
    <source>
        <dbReference type="SAM" id="Phobius"/>
    </source>
</evidence>
<keyword evidence="11" id="KW-1185">Reference proteome</keyword>
<evidence type="ECO:0000313" key="11">
    <source>
        <dbReference type="Proteomes" id="UP000294535"/>
    </source>
</evidence>
<feature type="coiled-coil region" evidence="8">
    <location>
        <begin position="347"/>
        <end position="392"/>
    </location>
</feature>
<keyword evidence="3" id="KW-0813">Transport</keyword>
<reference evidence="10 11" key="1">
    <citation type="submission" date="2019-03" db="EMBL/GenBank/DDBJ databases">
        <title>Genomic Encyclopedia of Type Strains, Phase III (KMG-III): the genomes of soil and plant-associated and newly described type strains.</title>
        <authorList>
            <person name="Whitman W."/>
        </authorList>
    </citation>
    <scope>NUCLEOTIDE SEQUENCE [LARGE SCALE GENOMIC DNA]</scope>
    <source>
        <strain evidence="10 11">CECT 8446</strain>
    </source>
</reference>
<name>A0A4R6T7Y0_9BACT</name>
<dbReference type="GO" id="GO:0015562">
    <property type="term" value="F:efflux transmembrane transporter activity"/>
    <property type="evidence" value="ECO:0007669"/>
    <property type="project" value="InterPro"/>
</dbReference>
<keyword evidence="6 9" id="KW-0472">Membrane</keyword>
<evidence type="ECO:0000256" key="5">
    <source>
        <dbReference type="ARBA" id="ARBA00022692"/>
    </source>
</evidence>
<comment type="similarity">
    <text evidence="2">Belongs to the outer membrane factor (OMF) (TC 1.B.17) family.</text>
</comment>
<dbReference type="GO" id="GO:1990281">
    <property type="term" value="C:efflux pump complex"/>
    <property type="evidence" value="ECO:0007669"/>
    <property type="project" value="TreeGrafter"/>
</dbReference>
<dbReference type="InterPro" id="IPR051906">
    <property type="entry name" value="TolC-like"/>
</dbReference>
<evidence type="ECO:0000256" key="4">
    <source>
        <dbReference type="ARBA" id="ARBA00022452"/>
    </source>
</evidence>
<evidence type="ECO:0000256" key="8">
    <source>
        <dbReference type="SAM" id="Coils"/>
    </source>
</evidence>
<evidence type="ECO:0000256" key="7">
    <source>
        <dbReference type="ARBA" id="ARBA00023237"/>
    </source>
</evidence>
<evidence type="ECO:0000256" key="1">
    <source>
        <dbReference type="ARBA" id="ARBA00004442"/>
    </source>
</evidence>
<evidence type="ECO:0000256" key="6">
    <source>
        <dbReference type="ARBA" id="ARBA00023136"/>
    </source>
</evidence>
<protein>
    <submittedName>
        <fullName evidence="10">Outer membrane protein TolC</fullName>
    </submittedName>
</protein>
<keyword evidence="8" id="KW-0175">Coiled coil</keyword>
<keyword evidence="9" id="KW-1133">Transmembrane helix</keyword>
<dbReference type="AlphaFoldDB" id="A0A4R6T7Y0"/>
<dbReference type="GO" id="GO:0009279">
    <property type="term" value="C:cell outer membrane"/>
    <property type="evidence" value="ECO:0007669"/>
    <property type="project" value="UniProtKB-SubCell"/>
</dbReference>
<gene>
    <name evidence="10" type="ORF">DFQ04_0957</name>
</gene>
<sequence>MYKARTDYLKKILYLLVIFSPLNSWGQGILNQYLQEGLEQNLVLREKNIELEKSLLALKDAKSYFLPTVDFGANYTLASGGRTISIPIGDLLNPVYSTLNQLTGSNSFPQLENVNEQFLPDNFYDARVRASLPLINTDLIYQKEIREKQVILSEYELDIYEANLIQDIKMAYYTFCTAHTAIEVIENAKVLVEQNLRDNRILLENGKGLPSSVLRAESEVENINALLIEAKAKRQNAANYVNFLLNRPIQTEVVFEPQTLDMKEFAELMGENNISGRSELLQVQTAESIQETILKSNKNYWVPKLNTFADMGSQSFDWAFDKQSRYLLFGLNMTVPLYQGNRNRNQIHRGELNLKSVQNQKELLNEKLSLDLQLAKNEVLTQQAALQSAEKKLESSVSYFRLVDRGFKEGANSLIEFLDARNQYTQASLQKTISSYNLLKSLAALERQLTTSN</sequence>
<dbReference type="OrthoDB" id="367883at2"/>
<dbReference type="RefSeq" id="WP_133553182.1">
    <property type="nucleotide sequence ID" value="NZ_SNYF01000005.1"/>
</dbReference>
<dbReference type="Gene3D" id="1.20.1600.10">
    <property type="entry name" value="Outer membrane efflux proteins (OEP)"/>
    <property type="match status" value="1"/>
</dbReference>
<dbReference type="Proteomes" id="UP000294535">
    <property type="component" value="Unassembled WGS sequence"/>
</dbReference>
<dbReference type="Pfam" id="PF02321">
    <property type="entry name" value="OEP"/>
    <property type="match status" value="1"/>
</dbReference>
<comment type="caution">
    <text evidence="10">The sequence shown here is derived from an EMBL/GenBank/DDBJ whole genome shotgun (WGS) entry which is preliminary data.</text>
</comment>
<feature type="transmembrane region" description="Helical" evidence="9">
    <location>
        <begin position="12"/>
        <end position="30"/>
    </location>
</feature>
<accession>A0A4R6T7Y0</accession>